<keyword evidence="4 8" id="KW-0418">Kinase</keyword>
<dbReference type="EC" id="2.7.11.-" evidence="8"/>
<comment type="caution">
    <text evidence="11">The sequence shown here is derived from an EMBL/GenBank/DDBJ whole genome shotgun (WGS) entry which is preliminary data.</text>
</comment>
<comment type="similarity">
    <text evidence="1 8">Belongs to the PDK/BCKDK protein kinase family.</text>
</comment>
<sequence length="229" mass="26130">MRLAHTIREFDLLPENLLKIPSVELVRGWYVQSFSEVTELQDEQETDEVLKRYTQCLMDIKQHHKDVVETMAQGIMELRQKEGDDAFHPSIQYFLAVDLEDPIQMADVPGHLYHILSELLKISDQGGGIPRSTIDKVFEYHYTSAPEPLKADSAAPIAGYGYGLPLSRLYARYFDGELQLYSMEGFGTDAVIWLKGRRDYSPIRTVNATYHTLHSPCPLMVSSTEEMAE</sequence>
<evidence type="ECO:0000256" key="1">
    <source>
        <dbReference type="ARBA" id="ARBA00006155"/>
    </source>
</evidence>
<feature type="domain" description="Branched-chain alpha-ketoacid dehydrogenase kinase/Pyruvate dehydrogenase kinase N-terminal" evidence="10">
    <location>
        <begin position="1"/>
        <end position="100"/>
    </location>
</feature>
<dbReference type="InterPro" id="IPR003594">
    <property type="entry name" value="HATPase_dom"/>
</dbReference>
<evidence type="ECO:0000259" key="9">
    <source>
        <dbReference type="Pfam" id="PF02518"/>
    </source>
</evidence>
<dbReference type="Pfam" id="PF02518">
    <property type="entry name" value="HATPase_c"/>
    <property type="match status" value="1"/>
</dbReference>
<organism evidence="11 12">
    <name type="scientific">Stylophora pistillata</name>
    <name type="common">Smooth cauliflower coral</name>
    <dbReference type="NCBI Taxonomy" id="50429"/>
    <lineage>
        <taxon>Eukaryota</taxon>
        <taxon>Metazoa</taxon>
        <taxon>Cnidaria</taxon>
        <taxon>Anthozoa</taxon>
        <taxon>Hexacorallia</taxon>
        <taxon>Scleractinia</taxon>
        <taxon>Astrocoeniina</taxon>
        <taxon>Pocilloporidae</taxon>
        <taxon>Stylophora</taxon>
    </lineage>
</organism>
<dbReference type="InterPro" id="IPR039028">
    <property type="entry name" value="BCKD/PDK"/>
</dbReference>
<name>A0A2B4RL66_STYPI</name>
<accession>A0A2B4RL66</accession>
<keyword evidence="6 8" id="KW-0496">Mitochondrion</keyword>
<evidence type="ECO:0000256" key="3">
    <source>
        <dbReference type="ARBA" id="ARBA00022741"/>
    </source>
</evidence>
<dbReference type="GO" id="GO:0010906">
    <property type="term" value="P:regulation of glucose metabolic process"/>
    <property type="evidence" value="ECO:0007669"/>
    <property type="project" value="TreeGrafter"/>
</dbReference>
<dbReference type="GO" id="GO:0005759">
    <property type="term" value="C:mitochondrial matrix"/>
    <property type="evidence" value="ECO:0007669"/>
    <property type="project" value="UniProtKB-SubCell"/>
</dbReference>
<reference evidence="12" key="1">
    <citation type="journal article" date="2017" name="bioRxiv">
        <title>Comparative analysis of the genomes of Stylophora pistillata and Acropora digitifera provides evidence for extensive differences between species of corals.</title>
        <authorList>
            <person name="Voolstra C.R."/>
            <person name="Li Y."/>
            <person name="Liew Y.J."/>
            <person name="Baumgarten S."/>
            <person name="Zoccola D."/>
            <person name="Flot J.-F."/>
            <person name="Tambutte S."/>
            <person name="Allemand D."/>
            <person name="Aranda M."/>
        </authorList>
    </citation>
    <scope>NUCLEOTIDE SEQUENCE [LARGE SCALE GENOMIC DNA]</scope>
</reference>
<dbReference type="Gene3D" id="3.30.565.10">
    <property type="entry name" value="Histidine kinase-like ATPase, C-terminal domain"/>
    <property type="match status" value="1"/>
</dbReference>
<evidence type="ECO:0000256" key="8">
    <source>
        <dbReference type="RuleBase" id="RU366032"/>
    </source>
</evidence>
<dbReference type="InterPro" id="IPR036784">
    <property type="entry name" value="AK/P_DHK_N_sf"/>
</dbReference>
<dbReference type="PANTHER" id="PTHR11947">
    <property type="entry name" value="PYRUVATE DEHYDROGENASE KINASE"/>
    <property type="match status" value="1"/>
</dbReference>
<evidence type="ECO:0000256" key="2">
    <source>
        <dbReference type="ARBA" id="ARBA00022679"/>
    </source>
</evidence>
<dbReference type="InterPro" id="IPR036890">
    <property type="entry name" value="HATPase_C_sf"/>
</dbReference>
<evidence type="ECO:0000256" key="7">
    <source>
        <dbReference type="ARBA" id="ARBA00048201"/>
    </source>
</evidence>
<evidence type="ECO:0000313" key="11">
    <source>
        <dbReference type="EMBL" id="PFX17015.1"/>
    </source>
</evidence>
<evidence type="ECO:0000256" key="5">
    <source>
        <dbReference type="ARBA" id="ARBA00022840"/>
    </source>
</evidence>
<feature type="domain" description="Histidine kinase/HSP90-like ATPase" evidence="9">
    <location>
        <begin position="120"/>
        <end position="195"/>
    </location>
</feature>
<keyword evidence="12" id="KW-1185">Reference proteome</keyword>
<dbReference type="OrthoDB" id="241648at2759"/>
<dbReference type="GO" id="GO:0004740">
    <property type="term" value="F:pyruvate dehydrogenase (acetyl-transferring) kinase activity"/>
    <property type="evidence" value="ECO:0007669"/>
    <property type="project" value="UniProtKB-EC"/>
</dbReference>
<dbReference type="InterPro" id="IPR018955">
    <property type="entry name" value="BCDHK/PDK_N"/>
</dbReference>
<evidence type="ECO:0000313" key="12">
    <source>
        <dbReference type="Proteomes" id="UP000225706"/>
    </source>
</evidence>
<dbReference type="Pfam" id="PF10436">
    <property type="entry name" value="BCDHK_Adom3"/>
    <property type="match status" value="1"/>
</dbReference>
<keyword evidence="5 8" id="KW-0067">ATP-binding</keyword>
<dbReference type="Gene3D" id="1.20.140.20">
    <property type="entry name" value="Alpha-ketoacid/pyruvate dehydrogenase kinase, N-terminal domain"/>
    <property type="match status" value="1"/>
</dbReference>
<keyword evidence="11" id="KW-0670">Pyruvate</keyword>
<keyword evidence="3 8" id="KW-0547">Nucleotide-binding</keyword>
<keyword evidence="2 8" id="KW-0808">Transferase</keyword>
<dbReference type="SUPFAM" id="SSF69012">
    <property type="entry name" value="alpha-ketoacid dehydrogenase kinase, N-terminal domain"/>
    <property type="match status" value="1"/>
</dbReference>
<dbReference type="AlphaFoldDB" id="A0A2B4RL66"/>
<dbReference type="GO" id="GO:0005524">
    <property type="term" value="F:ATP binding"/>
    <property type="evidence" value="ECO:0007669"/>
    <property type="project" value="UniProtKB-UniRule"/>
</dbReference>
<dbReference type="Proteomes" id="UP000225706">
    <property type="component" value="Unassembled WGS sequence"/>
</dbReference>
<proteinExistence type="inferred from homology"/>
<dbReference type="SUPFAM" id="SSF55874">
    <property type="entry name" value="ATPase domain of HSP90 chaperone/DNA topoisomerase II/histidine kinase"/>
    <property type="match status" value="1"/>
</dbReference>
<comment type="catalytic activity">
    <reaction evidence="7">
        <text>L-seryl-[pyruvate dehydrogenase E1 alpha subunit] + ATP = O-phospho-L-seryl-[pyruvate dehydrogenase E1 alpha subunit] + ADP + H(+)</text>
        <dbReference type="Rhea" id="RHEA:23052"/>
        <dbReference type="Rhea" id="RHEA-COMP:13689"/>
        <dbReference type="Rhea" id="RHEA-COMP:13690"/>
        <dbReference type="ChEBI" id="CHEBI:15378"/>
        <dbReference type="ChEBI" id="CHEBI:29999"/>
        <dbReference type="ChEBI" id="CHEBI:30616"/>
        <dbReference type="ChEBI" id="CHEBI:83421"/>
        <dbReference type="ChEBI" id="CHEBI:456216"/>
        <dbReference type="EC" id="2.7.11.2"/>
    </reaction>
</comment>
<gene>
    <name evidence="11" type="primary">Pdk2</name>
    <name evidence="11" type="ORF">AWC38_SpisGene18688</name>
</gene>
<dbReference type="EMBL" id="LSMT01000503">
    <property type="protein sequence ID" value="PFX17015.1"/>
    <property type="molecule type" value="Genomic_DNA"/>
</dbReference>
<protein>
    <recommendedName>
        <fullName evidence="8">Protein-serine/threonine kinase</fullName>
        <ecNumber evidence="8">2.7.11.-</ecNumber>
    </recommendedName>
</protein>
<dbReference type="PANTHER" id="PTHR11947:SF3">
    <property type="entry name" value="[PYRUVATE DEHYDROGENASE (ACETYL-TRANSFERRING)] KINASE, MITOCHONDRIAL"/>
    <property type="match status" value="1"/>
</dbReference>
<dbReference type="STRING" id="50429.A0A2B4RL66"/>
<evidence type="ECO:0000259" key="10">
    <source>
        <dbReference type="Pfam" id="PF10436"/>
    </source>
</evidence>
<evidence type="ECO:0000256" key="4">
    <source>
        <dbReference type="ARBA" id="ARBA00022777"/>
    </source>
</evidence>
<evidence type="ECO:0000256" key="6">
    <source>
        <dbReference type="ARBA" id="ARBA00023128"/>
    </source>
</evidence>
<comment type="subcellular location">
    <subcellularLocation>
        <location evidence="8">Mitochondrion matrix</location>
    </subcellularLocation>
</comment>